<dbReference type="InterPro" id="IPR000515">
    <property type="entry name" value="MetI-like"/>
</dbReference>
<keyword evidence="3" id="KW-1003">Cell membrane</keyword>
<sequence>MEMRAERLIPSVTEKSRTDVLSDLKKRKRVVLVNKAMIGCLIIALVVWSWIGTNFNLSFLYTGFTNITKFIFTDLLPPDFRVIGRYINPALQTLYMSYVGMVISVILSIVLGFMAAKNTSFHPVLALISRSIITFIRAVPSIIIGMLLVVTLGLGPLAGTIALGIGGVGILGKAFADLLEGIDKGQVEAIRATGANWFQVMGQGVWPQFKPGFVAWSLYKMDLNIREAAVLGIIGAGGIGYTLQGNINLFQYKQASVGILMIFILILIVEFTTAKVREKIL</sequence>
<keyword evidence="10" id="KW-1185">Reference proteome</keyword>
<dbReference type="PANTHER" id="PTHR30043:SF1">
    <property type="entry name" value="ABC TRANSPORT SYSTEM PERMEASE PROTEIN P69"/>
    <property type="match status" value="1"/>
</dbReference>
<dbReference type="InterPro" id="IPR035906">
    <property type="entry name" value="MetI-like_sf"/>
</dbReference>
<evidence type="ECO:0000313" key="10">
    <source>
        <dbReference type="Proteomes" id="UP001084197"/>
    </source>
</evidence>
<dbReference type="Proteomes" id="UP001084197">
    <property type="component" value="Unassembled WGS sequence"/>
</dbReference>
<protein>
    <submittedName>
        <fullName evidence="9">Phosphonate ABC transporter, permease protein PhnE</fullName>
    </submittedName>
</protein>
<dbReference type="Gene3D" id="1.10.3720.10">
    <property type="entry name" value="MetI-like"/>
    <property type="match status" value="1"/>
</dbReference>
<comment type="similarity">
    <text evidence="7">Belongs to the binding-protein-dependent transport system permease family.</text>
</comment>
<feature type="transmembrane region" description="Helical" evidence="7">
    <location>
        <begin position="255"/>
        <end position="274"/>
    </location>
</feature>
<dbReference type="PROSITE" id="PS50928">
    <property type="entry name" value="ABC_TM1"/>
    <property type="match status" value="1"/>
</dbReference>
<dbReference type="PANTHER" id="PTHR30043">
    <property type="entry name" value="PHOSPHONATES TRANSPORT SYSTEM PERMEASE PROTEIN"/>
    <property type="match status" value="1"/>
</dbReference>
<evidence type="ECO:0000256" key="1">
    <source>
        <dbReference type="ARBA" id="ARBA00004651"/>
    </source>
</evidence>
<evidence type="ECO:0000259" key="8">
    <source>
        <dbReference type="PROSITE" id="PS50928"/>
    </source>
</evidence>
<keyword evidence="5 7" id="KW-1133">Transmembrane helix</keyword>
<evidence type="ECO:0000256" key="4">
    <source>
        <dbReference type="ARBA" id="ARBA00022692"/>
    </source>
</evidence>
<dbReference type="InterPro" id="IPR005769">
    <property type="entry name" value="PhnE/PtxC"/>
</dbReference>
<evidence type="ECO:0000256" key="6">
    <source>
        <dbReference type="ARBA" id="ARBA00023136"/>
    </source>
</evidence>
<dbReference type="RefSeq" id="WP_268779063.1">
    <property type="nucleotide sequence ID" value="NZ_JAPRAT010000004.1"/>
</dbReference>
<keyword evidence="4 7" id="KW-0812">Transmembrane</keyword>
<proteinExistence type="inferred from homology"/>
<dbReference type="SUPFAM" id="SSF161098">
    <property type="entry name" value="MetI-like"/>
    <property type="match status" value="1"/>
</dbReference>
<comment type="caution">
    <text evidence="9">The sequence shown here is derived from an EMBL/GenBank/DDBJ whole genome shotgun (WGS) entry which is preliminary data.</text>
</comment>
<feature type="transmembrane region" description="Helical" evidence="7">
    <location>
        <begin position="225"/>
        <end position="243"/>
    </location>
</feature>
<comment type="subcellular location">
    <subcellularLocation>
        <location evidence="1 7">Cell membrane</location>
        <topology evidence="1 7">Multi-pass membrane protein</topology>
    </subcellularLocation>
</comment>
<evidence type="ECO:0000313" key="9">
    <source>
        <dbReference type="EMBL" id="MCZ0702296.1"/>
    </source>
</evidence>
<dbReference type="GO" id="GO:0015416">
    <property type="term" value="F:ABC-type phosphonate transporter activity"/>
    <property type="evidence" value="ECO:0007669"/>
    <property type="project" value="InterPro"/>
</dbReference>
<feature type="transmembrane region" description="Helical" evidence="7">
    <location>
        <begin position="95"/>
        <end position="115"/>
    </location>
</feature>
<dbReference type="Pfam" id="PF00528">
    <property type="entry name" value="BPD_transp_1"/>
    <property type="match status" value="1"/>
</dbReference>
<accession>A0A9J6R9H7</accession>
<organism evidence="9 10">
    <name type="scientific">Natronobacillus azotifigens</name>
    <dbReference type="NCBI Taxonomy" id="472978"/>
    <lineage>
        <taxon>Bacteria</taxon>
        <taxon>Bacillati</taxon>
        <taxon>Bacillota</taxon>
        <taxon>Bacilli</taxon>
        <taxon>Bacillales</taxon>
        <taxon>Bacillaceae</taxon>
        <taxon>Natronobacillus</taxon>
    </lineage>
</organism>
<feature type="domain" description="ABC transmembrane type-1" evidence="8">
    <location>
        <begin position="90"/>
        <end position="273"/>
    </location>
</feature>
<feature type="transmembrane region" description="Helical" evidence="7">
    <location>
        <begin position="32"/>
        <end position="51"/>
    </location>
</feature>
<evidence type="ECO:0000256" key="5">
    <source>
        <dbReference type="ARBA" id="ARBA00022989"/>
    </source>
</evidence>
<evidence type="ECO:0000256" key="2">
    <source>
        <dbReference type="ARBA" id="ARBA00022448"/>
    </source>
</evidence>
<name>A0A9J6R9H7_9BACI</name>
<keyword evidence="6 7" id="KW-0472">Membrane</keyword>
<dbReference type="GO" id="GO:0005886">
    <property type="term" value="C:plasma membrane"/>
    <property type="evidence" value="ECO:0007669"/>
    <property type="project" value="UniProtKB-SubCell"/>
</dbReference>
<dbReference type="NCBIfam" id="TIGR01097">
    <property type="entry name" value="PhnE"/>
    <property type="match status" value="1"/>
</dbReference>
<evidence type="ECO:0000256" key="7">
    <source>
        <dbReference type="RuleBase" id="RU363032"/>
    </source>
</evidence>
<evidence type="ECO:0000256" key="3">
    <source>
        <dbReference type="ARBA" id="ARBA00022475"/>
    </source>
</evidence>
<dbReference type="EMBL" id="JAPRAT010000004">
    <property type="protein sequence ID" value="MCZ0702296.1"/>
    <property type="molecule type" value="Genomic_DNA"/>
</dbReference>
<dbReference type="AlphaFoldDB" id="A0A9J6R9H7"/>
<gene>
    <name evidence="9" type="primary">phnE</name>
    <name evidence="9" type="ORF">OWO01_03600</name>
</gene>
<keyword evidence="2 7" id="KW-0813">Transport</keyword>
<reference evidence="9" key="1">
    <citation type="submission" date="2022-11" db="EMBL/GenBank/DDBJ databases">
        <title>WGS of Natronobacillus azotifigens 24KS-1, an anaerobic diazotrophic haloalkaliphile from soda-rich habitats.</title>
        <authorList>
            <person name="Sorokin D.Y."/>
            <person name="Merkel A.Y."/>
        </authorList>
    </citation>
    <scope>NUCLEOTIDE SEQUENCE</scope>
    <source>
        <strain evidence="9">24KS-1</strain>
    </source>
</reference>
<dbReference type="CDD" id="cd06261">
    <property type="entry name" value="TM_PBP2"/>
    <property type="match status" value="1"/>
</dbReference>